<dbReference type="OrthoDB" id="443318at2759"/>
<dbReference type="InterPro" id="IPR029058">
    <property type="entry name" value="AB_hydrolase_fold"/>
</dbReference>
<dbReference type="EC" id="3.4.16.-" evidence="6"/>
<evidence type="ECO:0000256" key="1">
    <source>
        <dbReference type="ARBA" id="ARBA00009431"/>
    </source>
</evidence>
<dbReference type="PRINTS" id="PR00724">
    <property type="entry name" value="CRBOXYPTASEC"/>
</dbReference>
<sequence>MYNLYKHHIDTLAKGGRAAACRGSYSECHVTCGRTAAALSTPTRAVQRCCSISTMRSLIPISTLLAVSLTAYAAPPAHNILDSAQAVFSQSLSFQDIASEWLDDAKKAILKGKKNMEKWYHEGKEYIMQDNLLYEFVTHPSFHNYNLRVTEPKLCDPSVKQYSGYLDVAEDKHLFFWFFESRTAPADAPLILWLNGGPGCSSTTGLLFELGPCNIADNGRNVTHNPYSWNSEANIIFLDQPVNVGYSYSEDGTAVSSSPVAGKDVYAFLELFLNKYPKYSKAPFHIAAESYGGTYAPNFASIIYKQNQELLAAPNPHLKHINLASVILANGLTDPYIQMASVPDYACEGPYPVYDDPQGPQCQALRTKVPTCQRLVKSCYNFNSRFTCMPANVYCNTQLFGPLMQTGLNPYDVRRKCDRSEDKDGQLCYKQMGWIETWMNEPSNKAALGVNPERTFESCNMQVNQAFTMNGDGMHNSAALLPELVDNGVRLLVYAGNADMMCNYMGNERWVEALPTKFSEEFVKTKPIPWVTTETGRTAGSARSAGSAGFGAGNVTFVNVFEAGHMVPYDQPEAALDLITRWVMDTPLTLSPKDVRDASIPL</sequence>
<dbReference type="Gene3D" id="1.10.287.410">
    <property type="match status" value="1"/>
</dbReference>
<comment type="caution">
    <text evidence="7">The sequence shown here is derived from an EMBL/GenBank/DDBJ whole genome shotgun (WGS) entry which is preliminary data.</text>
</comment>
<dbReference type="InterPro" id="IPR001563">
    <property type="entry name" value="Peptidase_S10"/>
</dbReference>
<protein>
    <recommendedName>
        <fullName evidence="6">Carboxypeptidase</fullName>
        <ecNumber evidence="6">3.4.16.-</ecNumber>
    </recommendedName>
</protein>
<keyword evidence="3 6" id="KW-0645">Protease</keyword>
<dbReference type="Pfam" id="PF00450">
    <property type="entry name" value="Peptidase_S10"/>
    <property type="match status" value="1"/>
</dbReference>
<dbReference type="InterPro" id="IPR018202">
    <property type="entry name" value="Ser_caboxypep_ser_AS"/>
</dbReference>
<evidence type="ECO:0000256" key="6">
    <source>
        <dbReference type="RuleBase" id="RU361156"/>
    </source>
</evidence>
<comment type="similarity">
    <text evidence="1 6">Belongs to the peptidase S10 family.</text>
</comment>
<dbReference type="PROSITE" id="PS00131">
    <property type="entry name" value="CARBOXYPEPT_SER_SER"/>
    <property type="match status" value="1"/>
</dbReference>
<reference evidence="7 8" key="1">
    <citation type="submission" date="2020-01" db="EMBL/GenBank/DDBJ databases">
        <authorList>
            <person name="Gupta K D."/>
        </authorList>
    </citation>
    <scope>NUCLEOTIDE SEQUENCE [LARGE SCALE GENOMIC DNA]</scope>
</reference>
<proteinExistence type="inferred from homology"/>
<dbReference type="GO" id="GO:0006508">
    <property type="term" value="P:proteolysis"/>
    <property type="evidence" value="ECO:0007669"/>
    <property type="project" value="UniProtKB-KW"/>
</dbReference>
<keyword evidence="5" id="KW-0325">Glycoprotein</keyword>
<dbReference type="Proteomes" id="UP000467700">
    <property type="component" value="Unassembled WGS sequence"/>
</dbReference>
<evidence type="ECO:0000313" key="7">
    <source>
        <dbReference type="EMBL" id="CAA7260847.1"/>
    </source>
</evidence>
<evidence type="ECO:0000256" key="5">
    <source>
        <dbReference type="ARBA" id="ARBA00023180"/>
    </source>
</evidence>
<keyword evidence="8" id="KW-1185">Reference proteome</keyword>
<gene>
    <name evidence="7" type="ORF">AAE3_LOCUS3106</name>
</gene>
<dbReference type="AlphaFoldDB" id="A0A8S0XN15"/>
<evidence type="ECO:0000313" key="8">
    <source>
        <dbReference type="Proteomes" id="UP000467700"/>
    </source>
</evidence>
<dbReference type="GO" id="GO:0004185">
    <property type="term" value="F:serine-type carboxypeptidase activity"/>
    <property type="evidence" value="ECO:0007669"/>
    <property type="project" value="UniProtKB-UniRule"/>
</dbReference>
<keyword evidence="4 6" id="KW-0378">Hydrolase</keyword>
<dbReference type="EMBL" id="CACVBS010000031">
    <property type="protein sequence ID" value="CAA7260847.1"/>
    <property type="molecule type" value="Genomic_DNA"/>
</dbReference>
<evidence type="ECO:0000256" key="2">
    <source>
        <dbReference type="ARBA" id="ARBA00022645"/>
    </source>
</evidence>
<name>A0A8S0XN15_CYCAE</name>
<dbReference type="SUPFAM" id="SSF53474">
    <property type="entry name" value="alpha/beta-Hydrolases"/>
    <property type="match status" value="1"/>
</dbReference>
<organism evidence="7 8">
    <name type="scientific">Cyclocybe aegerita</name>
    <name type="common">Black poplar mushroom</name>
    <name type="synonym">Agrocybe aegerita</name>
    <dbReference type="NCBI Taxonomy" id="1973307"/>
    <lineage>
        <taxon>Eukaryota</taxon>
        <taxon>Fungi</taxon>
        <taxon>Dikarya</taxon>
        <taxon>Basidiomycota</taxon>
        <taxon>Agaricomycotina</taxon>
        <taxon>Agaricomycetes</taxon>
        <taxon>Agaricomycetidae</taxon>
        <taxon>Agaricales</taxon>
        <taxon>Agaricineae</taxon>
        <taxon>Bolbitiaceae</taxon>
        <taxon>Cyclocybe</taxon>
    </lineage>
</organism>
<dbReference type="PANTHER" id="PTHR11802:SF452">
    <property type="entry name" value="CARBOXYPEPTIDASE"/>
    <property type="match status" value="1"/>
</dbReference>
<dbReference type="GO" id="GO:0000324">
    <property type="term" value="C:fungal-type vacuole"/>
    <property type="evidence" value="ECO:0007669"/>
    <property type="project" value="TreeGrafter"/>
</dbReference>
<evidence type="ECO:0000256" key="4">
    <source>
        <dbReference type="ARBA" id="ARBA00022801"/>
    </source>
</evidence>
<dbReference type="PANTHER" id="PTHR11802">
    <property type="entry name" value="SERINE PROTEASE FAMILY S10 SERINE CARBOXYPEPTIDASE"/>
    <property type="match status" value="1"/>
</dbReference>
<dbReference type="Gene3D" id="3.40.50.1820">
    <property type="entry name" value="alpha/beta hydrolase"/>
    <property type="match status" value="1"/>
</dbReference>
<accession>A0A8S0XN15</accession>
<evidence type="ECO:0000256" key="3">
    <source>
        <dbReference type="ARBA" id="ARBA00022670"/>
    </source>
</evidence>
<keyword evidence="2 6" id="KW-0121">Carboxypeptidase</keyword>